<evidence type="ECO:0000313" key="2">
    <source>
        <dbReference type="EMBL" id="SFR97006.1"/>
    </source>
</evidence>
<keyword evidence="3" id="KW-1185">Reference proteome</keyword>
<evidence type="ECO:0000256" key="1">
    <source>
        <dbReference type="SAM" id="Phobius"/>
    </source>
</evidence>
<keyword evidence="1" id="KW-1133">Transmembrane helix</keyword>
<proteinExistence type="predicted"/>
<dbReference type="RefSeq" id="WP_175528794.1">
    <property type="nucleotide sequence ID" value="NZ_FOZL01000001.1"/>
</dbReference>
<organism evidence="2 3">
    <name type="scientific">Granulicella pectinivorans</name>
    <dbReference type="NCBI Taxonomy" id="474950"/>
    <lineage>
        <taxon>Bacteria</taxon>
        <taxon>Pseudomonadati</taxon>
        <taxon>Acidobacteriota</taxon>
        <taxon>Terriglobia</taxon>
        <taxon>Terriglobales</taxon>
        <taxon>Acidobacteriaceae</taxon>
        <taxon>Granulicella</taxon>
    </lineage>
</organism>
<dbReference type="STRING" id="474950.SAMN05421771_0075"/>
<feature type="transmembrane region" description="Helical" evidence="1">
    <location>
        <begin position="21"/>
        <end position="48"/>
    </location>
</feature>
<accession>A0A1I6L0N1</accession>
<dbReference type="AlphaFoldDB" id="A0A1I6L0N1"/>
<reference evidence="2 3" key="1">
    <citation type="submission" date="2016-10" db="EMBL/GenBank/DDBJ databases">
        <authorList>
            <person name="de Groot N.N."/>
        </authorList>
    </citation>
    <scope>NUCLEOTIDE SEQUENCE [LARGE SCALE GENOMIC DNA]</scope>
    <source>
        <strain evidence="2 3">DSM 21001</strain>
    </source>
</reference>
<protein>
    <submittedName>
        <fullName evidence="2">Uncharacterized protein</fullName>
    </submittedName>
</protein>
<sequence length="52" mass="5498">MSERETRQDTPRQPGSDERAGVFSAIVSGILLMAGLVAVMAAVCLLSIEYAS</sequence>
<keyword evidence="1" id="KW-0472">Membrane</keyword>
<evidence type="ECO:0000313" key="3">
    <source>
        <dbReference type="Proteomes" id="UP000199024"/>
    </source>
</evidence>
<keyword evidence="1" id="KW-0812">Transmembrane</keyword>
<dbReference type="EMBL" id="FOZL01000001">
    <property type="protein sequence ID" value="SFR97006.1"/>
    <property type="molecule type" value="Genomic_DNA"/>
</dbReference>
<gene>
    <name evidence="2" type="ORF">SAMN05421771_0075</name>
</gene>
<dbReference type="Proteomes" id="UP000199024">
    <property type="component" value="Unassembled WGS sequence"/>
</dbReference>
<name>A0A1I6L0N1_9BACT</name>